<feature type="domain" description="Alpha-macroglobulin receptor-binding" evidence="15">
    <location>
        <begin position="1329"/>
        <end position="1418"/>
    </location>
</feature>
<dbReference type="EMBL" id="JAACXV010000016">
    <property type="protein sequence ID" value="KAF7287146.1"/>
    <property type="molecule type" value="Genomic_DNA"/>
</dbReference>
<feature type="domain" description="Alpha-2-macroglobulin bait region" evidence="13">
    <location>
        <begin position="443"/>
        <end position="578"/>
    </location>
</feature>
<dbReference type="GO" id="GO:0005615">
    <property type="term" value="C:extracellular space"/>
    <property type="evidence" value="ECO:0007669"/>
    <property type="project" value="InterPro"/>
</dbReference>
<dbReference type="FunFam" id="2.60.40.1930:FF:000001">
    <property type="entry name" value="CD109 isoform 3"/>
    <property type="match status" value="1"/>
</dbReference>
<dbReference type="InterPro" id="IPR019742">
    <property type="entry name" value="MacrogloblnA2_CS"/>
</dbReference>
<proteinExistence type="predicted"/>
<dbReference type="InterPro" id="IPR011626">
    <property type="entry name" value="Alpha-macroglobulin_TED"/>
</dbReference>
<evidence type="ECO:0000256" key="4">
    <source>
        <dbReference type="ARBA" id="ARBA00022859"/>
    </source>
</evidence>
<evidence type="ECO:0000256" key="2">
    <source>
        <dbReference type="ARBA" id="ARBA00022525"/>
    </source>
</evidence>
<evidence type="ECO:0000256" key="12">
    <source>
        <dbReference type="SAM" id="SignalP"/>
    </source>
</evidence>
<dbReference type="Gene3D" id="1.50.10.20">
    <property type="match status" value="1"/>
</dbReference>
<dbReference type="Pfam" id="PF07678">
    <property type="entry name" value="TED_complement"/>
    <property type="match status" value="1"/>
</dbReference>
<dbReference type="InterPro" id="IPR040839">
    <property type="entry name" value="MG4"/>
</dbReference>
<evidence type="ECO:0000256" key="11">
    <source>
        <dbReference type="SAM" id="Phobius"/>
    </source>
</evidence>
<dbReference type="InterPro" id="IPR002890">
    <property type="entry name" value="MG2"/>
</dbReference>
<dbReference type="Gene3D" id="6.20.50.160">
    <property type="match status" value="1"/>
</dbReference>
<gene>
    <name evidence="16" type="ORF">GWI33_002519</name>
</gene>
<keyword evidence="2" id="KW-0964">Secreted</keyword>
<dbReference type="Gene3D" id="2.60.120.1540">
    <property type="match status" value="1"/>
</dbReference>
<dbReference type="Pfam" id="PF17791">
    <property type="entry name" value="MG3"/>
    <property type="match status" value="1"/>
</dbReference>
<dbReference type="SMART" id="SM01361">
    <property type="entry name" value="A2M_recep"/>
    <property type="match status" value="1"/>
</dbReference>
<keyword evidence="11" id="KW-1133">Transmembrane helix</keyword>
<evidence type="ECO:0000313" key="17">
    <source>
        <dbReference type="Proteomes" id="UP000625711"/>
    </source>
</evidence>
<evidence type="ECO:0000313" key="16">
    <source>
        <dbReference type="EMBL" id="KAF7287146.1"/>
    </source>
</evidence>
<dbReference type="CDD" id="cd02897">
    <property type="entry name" value="A2M_2"/>
    <property type="match status" value="1"/>
</dbReference>
<protein>
    <recommendedName>
        <fullName evidence="10">TEP1-F</fullName>
    </recommendedName>
</protein>
<dbReference type="PANTHER" id="PTHR11412:SF136">
    <property type="entry name" value="CD109 ANTIGEN"/>
    <property type="match status" value="1"/>
</dbReference>
<comment type="subcellular location">
    <subcellularLocation>
        <location evidence="1">Secreted</location>
    </subcellularLocation>
</comment>
<comment type="subunit">
    <text evidence="9">Heterodimer of a TEP1-N chain and an TEP1-C chain non-covalently linked. Forms a complex composed of TEP1-N and TEP1-C heterodimer, LRIM1 and APL1C; the interaction stabilizes TEP1-N and TEP1-C heterodimer, prevents its binding to tissues while circulating in the hemolymph and protects the thioester bond from hydrolysis. Mature TEP1 and to a lesser extent full-length TEP1 interact with SPCLIP1; the interaction is induced by microbial infection.</text>
</comment>
<comment type="caution">
    <text evidence="16">The sequence shown here is derived from an EMBL/GenBank/DDBJ whole genome shotgun (WGS) entry which is preliminary data.</text>
</comment>
<dbReference type="SMART" id="SM01360">
    <property type="entry name" value="A2M"/>
    <property type="match status" value="1"/>
</dbReference>
<dbReference type="SUPFAM" id="SSF48239">
    <property type="entry name" value="Terpenoid cyclases/Protein prenyltransferases"/>
    <property type="match status" value="1"/>
</dbReference>
<evidence type="ECO:0000256" key="3">
    <source>
        <dbReference type="ARBA" id="ARBA00022729"/>
    </source>
</evidence>
<name>A0A834MLK8_RHYFE</name>
<evidence type="ECO:0000256" key="10">
    <source>
        <dbReference type="ARBA" id="ARBA00078071"/>
    </source>
</evidence>
<dbReference type="Pfam" id="PF01835">
    <property type="entry name" value="MG2"/>
    <property type="match status" value="1"/>
</dbReference>
<dbReference type="Pfam" id="PF17789">
    <property type="entry name" value="MG4"/>
    <property type="match status" value="1"/>
</dbReference>
<comment type="function">
    <text evidence="8">Binds covalently through a thioester bond to the pathogen surface resulting in pathogen clearance.</text>
</comment>
<evidence type="ECO:0000256" key="1">
    <source>
        <dbReference type="ARBA" id="ARBA00004613"/>
    </source>
</evidence>
<dbReference type="SMART" id="SM01359">
    <property type="entry name" value="A2M_N_2"/>
    <property type="match status" value="1"/>
</dbReference>
<keyword evidence="7" id="KW-0325">Glycoprotein</keyword>
<dbReference type="Gene3D" id="2.60.40.1940">
    <property type="match status" value="1"/>
</dbReference>
<feature type="transmembrane region" description="Helical" evidence="11">
    <location>
        <begin position="1469"/>
        <end position="1487"/>
    </location>
</feature>
<evidence type="ECO:0000256" key="5">
    <source>
        <dbReference type="ARBA" id="ARBA00022966"/>
    </source>
</evidence>
<dbReference type="OrthoDB" id="9998011at2759"/>
<dbReference type="SMART" id="SM01419">
    <property type="entry name" value="Thiol-ester_cl"/>
    <property type="match status" value="1"/>
</dbReference>
<organism evidence="16 17">
    <name type="scientific">Rhynchophorus ferrugineus</name>
    <name type="common">Red palm weevil</name>
    <name type="synonym">Curculio ferrugineus</name>
    <dbReference type="NCBI Taxonomy" id="354439"/>
    <lineage>
        <taxon>Eukaryota</taxon>
        <taxon>Metazoa</taxon>
        <taxon>Ecdysozoa</taxon>
        <taxon>Arthropoda</taxon>
        <taxon>Hexapoda</taxon>
        <taxon>Insecta</taxon>
        <taxon>Pterygota</taxon>
        <taxon>Neoptera</taxon>
        <taxon>Endopterygota</taxon>
        <taxon>Coleoptera</taxon>
        <taxon>Polyphaga</taxon>
        <taxon>Cucujiformia</taxon>
        <taxon>Curculionidae</taxon>
        <taxon>Dryophthorinae</taxon>
        <taxon>Rhynchophorus</taxon>
    </lineage>
</organism>
<dbReference type="InterPro" id="IPR041813">
    <property type="entry name" value="A2M_TED"/>
</dbReference>
<evidence type="ECO:0000256" key="7">
    <source>
        <dbReference type="ARBA" id="ARBA00023180"/>
    </source>
</evidence>
<evidence type="ECO:0000256" key="6">
    <source>
        <dbReference type="ARBA" id="ARBA00023157"/>
    </source>
</evidence>
<dbReference type="Gene3D" id="2.20.130.20">
    <property type="match status" value="1"/>
</dbReference>
<evidence type="ECO:0000259" key="14">
    <source>
        <dbReference type="SMART" id="SM01360"/>
    </source>
</evidence>
<dbReference type="GO" id="GO:0002376">
    <property type="term" value="P:immune system process"/>
    <property type="evidence" value="ECO:0007669"/>
    <property type="project" value="UniProtKB-KW"/>
</dbReference>
<evidence type="ECO:0000259" key="13">
    <source>
        <dbReference type="SMART" id="SM01359"/>
    </source>
</evidence>
<keyword evidence="5" id="KW-0882">Thioester bond</keyword>
<sequence length="1488" mass="167748">MWLQFVVLLIVFSVCSTQNGYYNVIGPRIIRPNSEYHAAISVHATSGPTSITATLQGQSSAGSPLLMQYKEVVPPYSSVICRFEVGDIKNGDYKLHVSGTKGLEFEADFPLDFVEKSYSVFIQTDRSVYQPGSTIMFRVIALNPALKPAAEVRNELLHIHIEDGKGNKVKEWKDIEATKGVFSNEIKLSDSPVLGNWNISVNIHGQTYNKSIEVAEYILPKFIIDINVPKHLTFRERTLPVAIDSRYSYGKKVNGEATITVYPTIYSGVIQPIFQNPIRKVVKIEGTTRVDFEIENDLALNDEYERTVIVDVTIEESPTGRRQNNSAEVHIHKYKYKMDLVKTADYFKPGLRYTAYVKVSNHDGTPLRDDERDVVIRHGYSRTDEVYEERTHRLDKNGILKLDYITPTDVTNTTALRIEAEYKDLKERISPIPAAVSYGDIFLQVNLETEKPIVNLDVDVVVNCTEPMKYINYVLFARGDVLLTNTFQVDNEKVFRFRFTAVHAMVPVSHLIVYYIKEDGELVGDVVDVVVDGLFDNFINVDINTDETEPELDVELTVRARQNSYIGLMAVDENVMALRQGYDITPRDVADELQQYDIALRSPYSLITQSSKIPFVWKPGSSNPHSAIYEAGADLLTNARINRHKPTLEDIYLRPVFYGSSTVKPDRGFGVPLHSVTRPPLAGPYAFSRIPKPVWNKPKVYLTKAIAPTWLFTNFSSGYEGKSSIRRKLPSTLTNWLISGFSLDPIRGLALMNQSKKLKVAKSFVVTLDLPYSVQKGEILAVPVVIYNYMPQDIVADVTLHNTEQNFEFAEISNDVNFTKKIELYRRKKISISKNSGASVSFMITPLIAGSIEIKVTANTPRSQDIAIKYLQVELGGETEYYSKSVLIDMRQTSNFKRSINFTIPKNAIEESEKVEVSTVGNLLGAAMIHLENLIRLPTGCGEQNLVHVMPNIIILQYLKNIQQLTPTIQNEALSYLEQSYQKELTSKRSDGSFSPFGERDSSGNVWLTAYVVLSLKQAKQFIYVDDQIITTALEWLAKQQGTNGSFVEIGTIIHDDLQNKNGNSLALTAFTLMAFMESQRSYSTNYTNTIYKGLDYITRNMDESESTYTVSICSYVLYLAKHTSRQSVFNLLDSKAKVKDDMKWWAKDVPNNERKNPWTKLPRSLDIEMTSYAILTFMEANLLDDAMPALNWLVNQQNNLGGFTSSRDTVLGLQALYRMVLRLSAPVNLQLEFSYNKGKTGKFSINQNTAMILQSTEIDKQSNEVNITAKGSGIGIFKVSYQYNMNVTGPWPLFTLDPQVDKNSNVDHLQLSICTAFVSRNLSQTALSNMAVMEVTLPSGFTADRDSLPSLEVSQNVQRVETSHGDTKVILYFNNLTVFEYCPTVSAYRTHKVAKQRPVPVVIYDYYDTSRRARVFYWGPRSTLCDICEAEDCGDICSAKFRAQTSSESENKKDGGASGALLPNQSPMLFIFLISLCITLIPKYILK</sequence>
<feature type="chain" id="PRO_5032985077" description="TEP1-F" evidence="12">
    <location>
        <begin position="18"/>
        <end position="1488"/>
    </location>
</feature>
<dbReference type="InterPro" id="IPR009048">
    <property type="entry name" value="A-macroglobulin_rcpt-bd"/>
</dbReference>
<dbReference type="InterPro" id="IPR013783">
    <property type="entry name" value="Ig-like_fold"/>
</dbReference>
<keyword evidence="6" id="KW-1015">Disulfide bond</keyword>
<dbReference type="Gene3D" id="2.60.40.10">
    <property type="entry name" value="Immunoglobulins"/>
    <property type="match status" value="2"/>
</dbReference>
<dbReference type="InterPro" id="IPR008930">
    <property type="entry name" value="Terpenoid_cyclase/PrenylTrfase"/>
</dbReference>
<dbReference type="Gene3D" id="2.60.40.1930">
    <property type="match status" value="2"/>
</dbReference>
<dbReference type="PROSITE" id="PS00477">
    <property type="entry name" value="ALPHA_2_MACROGLOBULIN"/>
    <property type="match status" value="1"/>
</dbReference>
<keyword evidence="3 12" id="KW-0732">Signal</keyword>
<keyword evidence="4" id="KW-0391">Immunity</keyword>
<reference evidence="16" key="1">
    <citation type="submission" date="2020-08" db="EMBL/GenBank/DDBJ databases">
        <title>Genome sequencing and assembly of the red palm weevil Rhynchophorus ferrugineus.</title>
        <authorList>
            <person name="Dias G.B."/>
            <person name="Bergman C.M."/>
            <person name="Manee M."/>
        </authorList>
    </citation>
    <scope>NUCLEOTIDE SEQUENCE</scope>
    <source>
        <strain evidence="16">AA-2017</strain>
        <tissue evidence="16">Whole larva</tissue>
    </source>
</reference>
<dbReference type="Pfam" id="PF07703">
    <property type="entry name" value="A2M_BRD"/>
    <property type="match status" value="1"/>
</dbReference>
<keyword evidence="11" id="KW-0812">Transmembrane</keyword>
<dbReference type="Pfam" id="PF00207">
    <property type="entry name" value="A2M"/>
    <property type="match status" value="1"/>
</dbReference>
<feature type="domain" description="Alpha-2-macroglobulin" evidence="14">
    <location>
        <begin position="709"/>
        <end position="800"/>
    </location>
</feature>
<keyword evidence="17" id="KW-1185">Reference proteome</keyword>
<dbReference type="InterPro" id="IPR050473">
    <property type="entry name" value="A2M/Complement_sys"/>
</dbReference>
<dbReference type="SUPFAM" id="SSF49410">
    <property type="entry name" value="Alpha-macroglobulin receptor domain"/>
    <property type="match status" value="1"/>
</dbReference>
<feature type="signal peptide" evidence="12">
    <location>
        <begin position="1"/>
        <end position="17"/>
    </location>
</feature>
<dbReference type="Gene3D" id="2.60.40.2950">
    <property type="match status" value="1"/>
</dbReference>
<keyword evidence="11" id="KW-0472">Membrane</keyword>
<dbReference type="InterPro" id="IPR001599">
    <property type="entry name" value="Macroglobln_a2"/>
</dbReference>
<dbReference type="PANTHER" id="PTHR11412">
    <property type="entry name" value="MACROGLOBULIN / COMPLEMENT"/>
    <property type="match status" value="1"/>
</dbReference>
<dbReference type="InterPro" id="IPR036595">
    <property type="entry name" value="A-macroglobulin_rcpt-bd_sf"/>
</dbReference>
<dbReference type="Proteomes" id="UP000625711">
    <property type="component" value="Unassembled WGS sequence"/>
</dbReference>
<dbReference type="GO" id="GO:0004866">
    <property type="term" value="F:endopeptidase inhibitor activity"/>
    <property type="evidence" value="ECO:0007669"/>
    <property type="project" value="InterPro"/>
</dbReference>
<evidence type="ECO:0000256" key="8">
    <source>
        <dbReference type="ARBA" id="ARBA00057615"/>
    </source>
</evidence>
<dbReference type="InterPro" id="IPR047565">
    <property type="entry name" value="Alpha-macroglob_thiol-ester_cl"/>
</dbReference>
<dbReference type="Gene3D" id="2.60.40.690">
    <property type="entry name" value="Alpha-macroglobulin, receptor-binding domain"/>
    <property type="match status" value="1"/>
</dbReference>
<dbReference type="InterPro" id="IPR041555">
    <property type="entry name" value="MG3"/>
</dbReference>
<evidence type="ECO:0000259" key="15">
    <source>
        <dbReference type="SMART" id="SM01361"/>
    </source>
</evidence>
<accession>A0A834MLK8</accession>
<evidence type="ECO:0000256" key="9">
    <source>
        <dbReference type="ARBA" id="ARBA00063781"/>
    </source>
</evidence>
<dbReference type="Pfam" id="PF07677">
    <property type="entry name" value="A2M_recep"/>
    <property type="match status" value="1"/>
</dbReference>
<dbReference type="InterPro" id="IPR011625">
    <property type="entry name" value="A2M_N_BRD"/>
</dbReference>